<protein>
    <submittedName>
        <fullName evidence="3">Butyryl-CoA:acetoacetate CoA-transferase beta subunit</fullName>
    </submittedName>
</protein>
<organism evidence="3 4">
    <name type="scientific">Acetoanaerobium noterae</name>
    <dbReference type="NCBI Taxonomy" id="745369"/>
    <lineage>
        <taxon>Bacteria</taxon>
        <taxon>Bacillati</taxon>
        <taxon>Bacillota</taxon>
        <taxon>Clostridia</taxon>
        <taxon>Peptostreptococcales</taxon>
        <taxon>Filifactoraceae</taxon>
        <taxon>Acetoanaerobium</taxon>
    </lineage>
</organism>
<reference evidence="4" key="1">
    <citation type="submission" date="2017-02" db="EMBL/GenBank/DDBJ databases">
        <authorList>
            <person name="Varghese N."/>
            <person name="Submissions S."/>
        </authorList>
    </citation>
    <scope>NUCLEOTIDE SEQUENCE [LARGE SCALE GENOMIC DNA]</scope>
    <source>
        <strain evidence="4">ATCC 35199</strain>
    </source>
</reference>
<evidence type="ECO:0000256" key="1">
    <source>
        <dbReference type="ARBA" id="ARBA00007047"/>
    </source>
</evidence>
<evidence type="ECO:0000313" key="3">
    <source>
        <dbReference type="EMBL" id="SKB53759.1"/>
    </source>
</evidence>
<dbReference type="SMART" id="SM00882">
    <property type="entry name" value="CoA_trans"/>
    <property type="match status" value="1"/>
</dbReference>
<dbReference type="AlphaFoldDB" id="A0A1T5C348"/>
<dbReference type="SUPFAM" id="SSF100950">
    <property type="entry name" value="NagB/RpiA/CoA transferase-like"/>
    <property type="match status" value="1"/>
</dbReference>
<dbReference type="InterPro" id="IPR004164">
    <property type="entry name" value="CoA_transf_AS"/>
</dbReference>
<dbReference type="Gene3D" id="3.40.1080.10">
    <property type="entry name" value="Glutaconate Coenzyme A-transferase"/>
    <property type="match status" value="1"/>
</dbReference>
<comment type="similarity">
    <text evidence="1">Belongs to the 3-oxoacid CoA-transferase subunit B family.</text>
</comment>
<dbReference type="Proteomes" id="UP000243406">
    <property type="component" value="Unassembled WGS sequence"/>
</dbReference>
<sequence length="215" mass="22796">MSREIIAKRVAKELHDGDVVNLGIGMPTLVANYVSDDIDVVFQSENGFVGLGPAPAQGEEIPNLVNAGAQPVSIKKGGVFFDSAMSFGIIRGGHVDVTVLGALQVDEKGNLANWMIPGKMVPGMGGAMDLVVGAKKVIVAMEHTAKGKHKILKNCNLPLTAKAQVNLIVTEMGVMEVTENGLLLKEIAKDITVEQIQEATEATLIIDKNLKVMEA</sequence>
<dbReference type="PROSITE" id="PS01274">
    <property type="entry name" value="COA_TRANSF_2"/>
    <property type="match status" value="1"/>
</dbReference>
<dbReference type="NCBIfam" id="TIGR02428">
    <property type="entry name" value="pcaJ_scoB_fam"/>
    <property type="match status" value="1"/>
</dbReference>
<evidence type="ECO:0000256" key="2">
    <source>
        <dbReference type="ARBA" id="ARBA00022679"/>
    </source>
</evidence>
<dbReference type="InterPro" id="IPR037171">
    <property type="entry name" value="NagB/RpiA_transferase-like"/>
</dbReference>
<dbReference type="GO" id="GO:0008410">
    <property type="term" value="F:CoA-transferase activity"/>
    <property type="evidence" value="ECO:0007669"/>
    <property type="project" value="InterPro"/>
</dbReference>
<proteinExistence type="inferred from homology"/>
<dbReference type="RefSeq" id="WP_013361337.1">
    <property type="nucleotide sequence ID" value="NZ_CP154629.1"/>
</dbReference>
<gene>
    <name evidence="3" type="ORF">SAMN02745120_1977</name>
</gene>
<dbReference type="EMBL" id="FUYN01000004">
    <property type="protein sequence ID" value="SKB53759.1"/>
    <property type="molecule type" value="Genomic_DNA"/>
</dbReference>
<dbReference type="PANTHER" id="PTHR13707">
    <property type="entry name" value="KETOACID-COENZYME A TRANSFERASE"/>
    <property type="match status" value="1"/>
</dbReference>
<dbReference type="InterPro" id="IPR012791">
    <property type="entry name" value="3-oxoacid_CoA-transf_B"/>
</dbReference>
<dbReference type="OrthoDB" id="9778604at2"/>
<keyword evidence="4" id="KW-1185">Reference proteome</keyword>
<accession>A0A1T5C348</accession>
<name>A0A1T5C348_9FIRM</name>
<keyword evidence="2 3" id="KW-0808">Transferase</keyword>
<dbReference type="Pfam" id="PF01144">
    <property type="entry name" value="CoA_trans"/>
    <property type="match status" value="1"/>
</dbReference>
<evidence type="ECO:0000313" key="4">
    <source>
        <dbReference type="Proteomes" id="UP000243406"/>
    </source>
</evidence>
<dbReference type="InterPro" id="IPR004165">
    <property type="entry name" value="CoA_trans_fam_I"/>
</dbReference>
<dbReference type="PANTHER" id="PTHR13707:SF57">
    <property type="entry name" value="SUCCINYL-COA:3-KETOACID COENZYME A TRANSFERASE SUBUNIT B-RELATED"/>
    <property type="match status" value="1"/>
</dbReference>